<dbReference type="Proteomes" id="UP000789342">
    <property type="component" value="Unassembled WGS sequence"/>
</dbReference>
<gene>
    <name evidence="1" type="ORF">AMORRO_LOCUS3873</name>
</gene>
<name>A0A9N9A171_9GLOM</name>
<dbReference type="AlphaFoldDB" id="A0A9N9A171"/>
<proteinExistence type="predicted"/>
<sequence>MADKLPYTPRTPNTPSYYKETEFSNEFTSSLINSNDIYKDANKALWDTINHYQLQLTALRKDHQIVVLECKTEERKKNLLEEFLPSDNFNEHKIRKYYDEVYISPDRNYILTKPAYIQEDIIKLDKKHEKIPIVSDRYILFHSKIIHDFYNSKAERQKELLMKNRYDGTLYWVSS</sequence>
<keyword evidence="2" id="KW-1185">Reference proteome</keyword>
<accession>A0A9N9A171</accession>
<dbReference type="EMBL" id="CAJVPV010001969">
    <property type="protein sequence ID" value="CAG8514065.1"/>
    <property type="molecule type" value="Genomic_DNA"/>
</dbReference>
<organism evidence="1 2">
    <name type="scientific">Acaulospora morrowiae</name>
    <dbReference type="NCBI Taxonomy" id="94023"/>
    <lineage>
        <taxon>Eukaryota</taxon>
        <taxon>Fungi</taxon>
        <taxon>Fungi incertae sedis</taxon>
        <taxon>Mucoromycota</taxon>
        <taxon>Glomeromycotina</taxon>
        <taxon>Glomeromycetes</taxon>
        <taxon>Diversisporales</taxon>
        <taxon>Acaulosporaceae</taxon>
        <taxon>Acaulospora</taxon>
    </lineage>
</organism>
<evidence type="ECO:0000313" key="2">
    <source>
        <dbReference type="Proteomes" id="UP000789342"/>
    </source>
</evidence>
<feature type="non-terminal residue" evidence="1">
    <location>
        <position position="175"/>
    </location>
</feature>
<protein>
    <submittedName>
        <fullName evidence="1">9935_t:CDS:1</fullName>
    </submittedName>
</protein>
<comment type="caution">
    <text evidence="1">The sequence shown here is derived from an EMBL/GenBank/DDBJ whole genome shotgun (WGS) entry which is preliminary data.</text>
</comment>
<evidence type="ECO:0000313" key="1">
    <source>
        <dbReference type="EMBL" id="CAG8514065.1"/>
    </source>
</evidence>
<reference evidence="1" key="1">
    <citation type="submission" date="2021-06" db="EMBL/GenBank/DDBJ databases">
        <authorList>
            <person name="Kallberg Y."/>
            <person name="Tangrot J."/>
            <person name="Rosling A."/>
        </authorList>
    </citation>
    <scope>NUCLEOTIDE SEQUENCE</scope>
    <source>
        <strain evidence="1">CL551</strain>
    </source>
</reference>